<dbReference type="PANTHER" id="PTHR34596">
    <property type="entry name" value="CHITOPORIN"/>
    <property type="match status" value="1"/>
</dbReference>
<comment type="similarity">
    <text evidence="1">Belongs to the outer membrane porin (Opr) (TC 1.B.25) family.</text>
</comment>
<evidence type="ECO:0000256" key="3">
    <source>
        <dbReference type="ARBA" id="ARBA00022729"/>
    </source>
</evidence>
<dbReference type="Proteomes" id="UP000262210">
    <property type="component" value="Unassembled WGS sequence"/>
</dbReference>
<dbReference type="InterPro" id="IPR005318">
    <property type="entry name" value="OM_porin_bac"/>
</dbReference>
<dbReference type="InterPro" id="IPR023614">
    <property type="entry name" value="Porin_dom_sf"/>
</dbReference>
<keyword evidence="2" id="KW-0813">Transport</keyword>
<name>A0A9C7QVX4_9GAMM</name>
<proteinExistence type="inferred from homology"/>
<evidence type="ECO:0000313" key="6">
    <source>
        <dbReference type="Proteomes" id="UP000262210"/>
    </source>
</evidence>
<evidence type="ECO:0000256" key="4">
    <source>
        <dbReference type="SAM" id="SignalP"/>
    </source>
</evidence>
<dbReference type="Pfam" id="PF03573">
    <property type="entry name" value="OprD"/>
    <property type="match status" value="1"/>
</dbReference>
<dbReference type="GO" id="GO:0016020">
    <property type="term" value="C:membrane"/>
    <property type="evidence" value="ECO:0007669"/>
    <property type="project" value="InterPro"/>
</dbReference>
<accession>A0A9C7QVX4</accession>
<dbReference type="PANTHER" id="PTHR34596:SF2">
    <property type="entry name" value="CHITOPORIN"/>
    <property type="match status" value="1"/>
</dbReference>
<organism evidence="5 6">
    <name type="scientific">Serratia grimesii</name>
    <dbReference type="NCBI Taxonomy" id="82995"/>
    <lineage>
        <taxon>Bacteria</taxon>
        <taxon>Pseudomonadati</taxon>
        <taxon>Pseudomonadota</taxon>
        <taxon>Gammaproteobacteria</taxon>
        <taxon>Enterobacterales</taxon>
        <taxon>Yersiniaceae</taxon>
        <taxon>Serratia</taxon>
    </lineage>
</organism>
<feature type="chain" id="PRO_5038505737" evidence="4">
    <location>
        <begin position="27"/>
        <end position="448"/>
    </location>
</feature>
<dbReference type="EMBL" id="DPSM01000014">
    <property type="protein sequence ID" value="HCJ99828.1"/>
    <property type="molecule type" value="Genomic_DNA"/>
</dbReference>
<comment type="caution">
    <text evidence="5">The sequence shown here is derived from an EMBL/GenBank/DDBJ whole genome shotgun (WGS) entry which is preliminary data.</text>
</comment>
<evidence type="ECO:0000256" key="1">
    <source>
        <dbReference type="ARBA" id="ARBA00009075"/>
    </source>
</evidence>
<dbReference type="AlphaFoldDB" id="A0A9C7QVX4"/>
<evidence type="ECO:0000313" key="5">
    <source>
        <dbReference type="EMBL" id="HCJ99828.1"/>
    </source>
</evidence>
<dbReference type="Gene3D" id="2.40.160.10">
    <property type="entry name" value="Porin"/>
    <property type="match status" value="1"/>
</dbReference>
<keyword evidence="3 4" id="KW-0732">Signal</keyword>
<evidence type="ECO:0000256" key="2">
    <source>
        <dbReference type="ARBA" id="ARBA00022448"/>
    </source>
</evidence>
<reference evidence="5 6" key="1">
    <citation type="journal article" date="2018" name="Nat. Biotechnol.">
        <title>A standardized bacterial taxonomy based on genome phylogeny substantially revises the tree of life.</title>
        <authorList>
            <person name="Parks D.H."/>
            <person name="Chuvochina M."/>
            <person name="Waite D.W."/>
            <person name="Rinke C."/>
            <person name="Skarshewski A."/>
            <person name="Chaumeil P.A."/>
            <person name="Hugenholtz P."/>
        </authorList>
    </citation>
    <scope>NUCLEOTIDE SEQUENCE [LARGE SCALE GENOMIC DNA]</scope>
    <source>
        <strain evidence="5">UBA11264</strain>
    </source>
</reference>
<protein>
    <submittedName>
        <fullName evidence="5">Porin</fullName>
    </submittedName>
</protein>
<gene>
    <name evidence="5" type="ORF">DHV72_07330</name>
</gene>
<sequence>MNKIMQFKINRPLALLSILFSFQGVAEEIKVTNNSNIFSNVINDSHADLSFRNVFKNLSTEDYGQRSNQTAWGQGITLDYQSGYFADMLGIDASYYGVVKLAASDDFWGRSVLYNDNGQAKGFNKIGQLYLKGRLGDDDTYLHLYSGWQQIKKWGALNNSTRAIPSTYLGWRGEAATGPLRIRGAYVTRYSDRDSPDKIHFRTADKKQISSIATGELSYSDRGYSALYFFGESHNYLQRQGLELGWQPAAWVDHRFKLASQFYLNHGLNDWTRMSRSHKTFDDDAYHAAMYAEWRVDRWKHKVGASYTRASLSGGLGRFEWHLAKHSRGTFNSMADSWGNDYVGDKEKMLAWTFGYAILPEVELGMVTNYGWGMKYQGQKLDRGETLVYSRWTPSQPALKNLAIQLSGGPSWNFQSQHNQPKLTPDGKPMRARNHSIELQVDYAFNLF</sequence>
<dbReference type="GO" id="GO:0015288">
    <property type="term" value="F:porin activity"/>
    <property type="evidence" value="ECO:0007669"/>
    <property type="project" value="TreeGrafter"/>
</dbReference>
<feature type="signal peptide" evidence="4">
    <location>
        <begin position="1"/>
        <end position="26"/>
    </location>
</feature>